<dbReference type="GeneID" id="27317144"/>
<dbReference type="InterPro" id="IPR050955">
    <property type="entry name" value="Plant_Biomass_Hydrol_Est"/>
</dbReference>
<dbReference type="AlphaFoldDB" id="A0A0D1XAC5"/>
<accession>A0A0D1XAC5</accession>
<dbReference type="STRING" id="253628.A0A0D1XAC5"/>
<evidence type="ECO:0000313" key="3">
    <source>
        <dbReference type="EMBL" id="KIV99140.1"/>
    </source>
</evidence>
<evidence type="ECO:0008006" key="5">
    <source>
        <dbReference type="Google" id="ProtNLM"/>
    </source>
</evidence>
<sequence length="907" mass="100023">MSQIALCAIFATFGLLLPLTSPFVTDWQDGSLQAVLNVDVPGLPWITFSDEWAVLGPFQIGTREAPWGADPLEYYGGFPTLRADNEATFKSSLTPNGTLTWSFAKAHCAPATNGGCKLSLRVEFPNVDWVFLQAVYGWSALQWQGWAQGEFYIHADTPVSVVLYTDHVLEYALDGERHFGGDFYSFRKSPPVFRIAPGKHVLDVRLVRDVRSMGGVGNPYMDVGIEIAPTAEVAEAVEGTALLSDIVDGVLPSPYASVDIRNNGHEWIQVLDVAVVQPISEVFTASLYENKIRRVAPGQTRPVVFLLQLTSGNGPVQNEIELAVKYQLACEPGKTRSMNVSFPLRHKNQRHAHKLTHLHPAGIISYSILRPPSENASCHGRTSSFKAPVMLQLHGAGVEADSDMIYDVFDLLPSLCAWILFPSGVTPWSGDDWHIWGFTDVLASIDGITNWIEATGWGGVRVNTDQWFVGGHSNGGQGAWYALLHYPDNVFAASPLSGYLSINEYVPYKFWRPSEPKKRAVLEAALNSYRAEYLVPNAKGIPIQQQHGGADDNVPPYHSRLMSELIVEADWNSGYLEVPGKPHWWDEVVTSDALTKFYKEQIDRVQEDRKIPSTFELVVANPADTGSKFGVKVLYLVVSGELGRVVATLDESKQQWRFETQNVLAFRLKRKMAQRRVVIDSEVMDFASDGGLETTDAVEVWKDARGEWTTKKPQDKMVPKVPLGGLEAILRSEGPFTVAYHGDSFATALEVARNLHQYFFADAEVLEGTELELVPAKVGNQITIGIGDDMPPGFFSSEKSLAGHADALSDGRRMLQVLLGRHISGQLSSWVSAQSEVGAIFVRPLDSRLELVVWGSNAAMLRRVARLMPTISGVGQPDWIMCGTSAAWKGLDGCELGFFDARRSEEG</sequence>
<keyword evidence="1 2" id="KW-0732">Signal</keyword>
<dbReference type="SUPFAM" id="SSF53474">
    <property type="entry name" value="alpha/beta-Hydrolases"/>
    <property type="match status" value="1"/>
</dbReference>
<evidence type="ECO:0000256" key="1">
    <source>
        <dbReference type="ARBA" id="ARBA00022729"/>
    </source>
</evidence>
<dbReference type="InParanoid" id="A0A0D1XAC5"/>
<dbReference type="RefSeq" id="XP_016209010.1">
    <property type="nucleotide sequence ID" value="XM_016363174.1"/>
</dbReference>
<reference evidence="3 4" key="1">
    <citation type="submission" date="2015-01" db="EMBL/GenBank/DDBJ databases">
        <title>The Genome Sequence of Ochroconis gallopava CBS43764.</title>
        <authorList>
            <consortium name="The Broad Institute Genomics Platform"/>
            <person name="Cuomo C."/>
            <person name="de Hoog S."/>
            <person name="Gorbushina A."/>
            <person name="Stielow B."/>
            <person name="Teixiera M."/>
            <person name="Abouelleil A."/>
            <person name="Chapman S.B."/>
            <person name="Priest M."/>
            <person name="Young S.K."/>
            <person name="Wortman J."/>
            <person name="Nusbaum C."/>
            <person name="Birren B."/>
        </authorList>
    </citation>
    <scope>NUCLEOTIDE SEQUENCE [LARGE SCALE GENOMIC DNA]</scope>
    <source>
        <strain evidence="3 4">CBS 43764</strain>
    </source>
</reference>
<proteinExistence type="predicted"/>
<evidence type="ECO:0000256" key="2">
    <source>
        <dbReference type="SAM" id="SignalP"/>
    </source>
</evidence>
<keyword evidence="4" id="KW-1185">Reference proteome</keyword>
<dbReference type="EMBL" id="KN847584">
    <property type="protein sequence ID" value="KIV99140.1"/>
    <property type="molecule type" value="Genomic_DNA"/>
</dbReference>
<feature type="chain" id="PRO_5002236391" description="Peptidase S9 prolyl oligopeptidase catalytic domain-containing protein" evidence="2">
    <location>
        <begin position="23"/>
        <end position="907"/>
    </location>
</feature>
<evidence type="ECO:0000313" key="4">
    <source>
        <dbReference type="Proteomes" id="UP000053259"/>
    </source>
</evidence>
<dbReference type="Proteomes" id="UP000053259">
    <property type="component" value="Unassembled WGS sequence"/>
</dbReference>
<dbReference type="VEuPathDB" id="FungiDB:PV09_09171"/>
<dbReference type="OrthoDB" id="449091at2759"/>
<name>A0A0D1XAC5_9PEZI</name>
<feature type="signal peptide" evidence="2">
    <location>
        <begin position="1"/>
        <end position="22"/>
    </location>
</feature>
<gene>
    <name evidence="3" type="ORF">PV09_09171</name>
</gene>
<dbReference type="HOGENOM" id="CLU_014627_1_0_1"/>
<protein>
    <recommendedName>
        <fullName evidence="5">Peptidase S9 prolyl oligopeptidase catalytic domain-containing protein</fullName>
    </recommendedName>
</protein>
<dbReference type="InterPro" id="IPR029058">
    <property type="entry name" value="AB_hydrolase_fold"/>
</dbReference>
<dbReference type="PANTHER" id="PTHR43037:SF4">
    <property type="entry name" value="PEPTIDASE S9 PROLYL OLIGOPEPTIDASE CATALYTIC DOMAIN-CONTAINING PROTEIN"/>
    <property type="match status" value="1"/>
</dbReference>
<organism evidence="3 4">
    <name type="scientific">Verruconis gallopava</name>
    <dbReference type="NCBI Taxonomy" id="253628"/>
    <lineage>
        <taxon>Eukaryota</taxon>
        <taxon>Fungi</taxon>
        <taxon>Dikarya</taxon>
        <taxon>Ascomycota</taxon>
        <taxon>Pezizomycotina</taxon>
        <taxon>Dothideomycetes</taxon>
        <taxon>Pleosporomycetidae</taxon>
        <taxon>Venturiales</taxon>
        <taxon>Sympoventuriaceae</taxon>
        <taxon>Verruconis</taxon>
    </lineage>
</organism>
<dbReference type="Gene3D" id="3.40.50.1820">
    <property type="entry name" value="alpha/beta hydrolase"/>
    <property type="match status" value="1"/>
</dbReference>
<dbReference type="PANTHER" id="PTHR43037">
    <property type="entry name" value="UNNAMED PRODUCT-RELATED"/>
    <property type="match status" value="1"/>
</dbReference>